<reference evidence="1 2" key="1">
    <citation type="submission" date="2020-08" db="EMBL/GenBank/DDBJ databases">
        <title>Genomic Encyclopedia of Type Strains, Phase IV (KMG-IV): sequencing the most valuable type-strain genomes for metagenomic binning, comparative biology and taxonomic classification.</title>
        <authorList>
            <person name="Goeker M."/>
        </authorList>
    </citation>
    <scope>NUCLEOTIDE SEQUENCE [LARGE SCALE GENOMIC DNA]</scope>
    <source>
        <strain evidence="1 2">DSM 45385</strain>
    </source>
</reference>
<keyword evidence="2" id="KW-1185">Reference proteome</keyword>
<dbReference type="EMBL" id="JACHIN010000013">
    <property type="protein sequence ID" value="MBB5082405.1"/>
    <property type="molecule type" value="Genomic_DNA"/>
</dbReference>
<protein>
    <submittedName>
        <fullName evidence="1">Uncharacterized protein</fullName>
    </submittedName>
</protein>
<evidence type="ECO:0000313" key="1">
    <source>
        <dbReference type="EMBL" id="MBB5082405.1"/>
    </source>
</evidence>
<accession>A0A7W8EIU2</accession>
<proteinExistence type="predicted"/>
<gene>
    <name evidence="1" type="ORF">HNR40_007900</name>
</gene>
<dbReference type="Proteomes" id="UP000568380">
    <property type="component" value="Unassembled WGS sequence"/>
</dbReference>
<comment type="caution">
    <text evidence="1">The sequence shown here is derived from an EMBL/GenBank/DDBJ whole genome shotgun (WGS) entry which is preliminary data.</text>
</comment>
<dbReference type="AlphaFoldDB" id="A0A7W8EIU2"/>
<name>A0A7W8EIU2_9ACTN</name>
<organism evidence="1 2">
    <name type="scientific">Nonomuraea endophytica</name>
    <dbReference type="NCBI Taxonomy" id="714136"/>
    <lineage>
        <taxon>Bacteria</taxon>
        <taxon>Bacillati</taxon>
        <taxon>Actinomycetota</taxon>
        <taxon>Actinomycetes</taxon>
        <taxon>Streptosporangiales</taxon>
        <taxon>Streptosporangiaceae</taxon>
        <taxon>Nonomuraea</taxon>
    </lineage>
</organism>
<dbReference type="RefSeq" id="WP_184970595.1">
    <property type="nucleotide sequence ID" value="NZ_JACHIN010000013.1"/>
</dbReference>
<evidence type="ECO:0000313" key="2">
    <source>
        <dbReference type="Proteomes" id="UP000568380"/>
    </source>
</evidence>
<sequence length="137" mass="14962">MSKVTRAPEISIVRLHGEACIRCGSVSRPLHAAGQITYRGRPWNVVACDRHAPGQQLDGFRKDLPDWKFWRGRDEQGAQAGWYATRINDAPVEETVAHGLSRTVGAGSADELRRLVVEQDEARAELGIISLAAGSTS</sequence>